<protein>
    <submittedName>
        <fullName evidence="1">(African queen) hypothetical protein</fullName>
    </submittedName>
</protein>
<evidence type="ECO:0000313" key="2">
    <source>
        <dbReference type="Proteomes" id="UP000789524"/>
    </source>
</evidence>
<evidence type="ECO:0000313" key="1">
    <source>
        <dbReference type="EMBL" id="CAG9562944.1"/>
    </source>
</evidence>
<proteinExistence type="predicted"/>
<keyword evidence="2" id="KW-1185">Reference proteome</keyword>
<reference evidence="1" key="1">
    <citation type="submission" date="2021-09" db="EMBL/GenBank/DDBJ databases">
        <authorList>
            <person name="Martin H S."/>
        </authorList>
    </citation>
    <scope>NUCLEOTIDE SEQUENCE</scope>
</reference>
<dbReference type="AlphaFoldDB" id="A0A8J2W0S2"/>
<name>A0A8J2W0S2_9NEOP</name>
<gene>
    <name evidence="1" type="ORF">DCHRY22_LOCUS4202</name>
</gene>
<sequence length="152" mass="16821">MHSIPSVEACGLYPGPRAQIPAPTSRSNDRRTKAQMIRNPIKSLPQSGAVQSSRSVTLFHLDLVIDDRVAIARGLQSLSNFGRGSVVGWLVTVCRVQLNQSVCVHYMYDNCEVNPMFKAYNGRTMCDMRAYSRVSAAPQMTPMLRSQSDTIS</sequence>
<dbReference type="Proteomes" id="UP000789524">
    <property type="component" value="Unassembled WGS sequence"/>
</dbReference>
<comment type="caution">
    <text evidence="1">The sequence shown here is derived from an EMBL/GenBank/DDBJ whole genome shotgun (WGS) entry which is preliminary data.</text>
</comment>
<organism evidence="1 2">
    <name type="scientific">Danaus chrysippus</name>
    <name type="common">African queen</name>
    <dbReference type="NCBI Taxonomy" id="151541"/>
    <lineage>
        <taxon>Eukaryota</taxon>
        <taxon>Metazoa</taxon>
        <taxon>Ecdysozoa</taxon>
        <taxon>Arthropoda</taxon>
        <taxon>Hexapoda</taxon>
        <taxon>Insecta</taxon>
        <taxon>Pterygota</taxon>
        <taxon>Neoptera</taxon>
        <taxon>Endopterygota</taxon>
        <taxon>Lepidoptera</taxon>
        <taxon>Glossata</taxon>
        <taxon>Ditrysia</taxon>
        <taxon>Papilionoidea</taxon>
        <taxon>Nymphalidae</taxon>
        <taxon>Danainae</taxon>
        <taxon>Danaini</taxon>
        <taxon>Danaina</taxon>
        <taxon>Danaus</taxon>
        <taxon>Anosia</taxon>
    </lineage>
</organism>
<accession>A0A8J2W0S2</accession>
<dbReference type="EMBL" id="CAKASE010000049">
    <property type="protein sequence ID" value="CAG9562944.1"/>
    <property type="molecule type" value="Genomic_DNA"/>
</dbReference>